<dbReference type="InterPro" id="IPR036397">
    <property type="entry name" value="RNaseH_sf"/>
</dbReference>
<dbReference type="EMBL" id="CP128399">
    <property type="protein sequence ID" value="WJW66108.1"/>
    <property type="molecule type" value="Genomic_DNA"/>
</dbReference>
<reference evidence="2 4" key="1">
    <citation type="submission" date="2020-06" db="EMBL/GenBank/DDBJ databases">
        <title>Anoxygenic phototrophic Chloroflexota member uses a Type I reaction center.</title>
        <authorList>
            <person name="Tsuji J.M."/>
            <person name="Shaw N.A."/>
            <person name="Nagashima S."/>
            <person name="Venkiteswaran J."/>
            <person name="Schiff S.L."/>
            <person name="Hanada S."/>
            <person name="Tank M."/>
            <person name="Neufeld J.D."/>
        </authorList>
    </citation>
    <scope>NUCLEOTIDE SEQUENCE [LARGE SCALE GENOMIC DNA]</scope>
    <source>
        <strain evidence="2">L227-S17</strain>
    </source>
</reference>
<feature type="domain" description="Integrase catalytic" evidence="1">
    <location>
        <begin position="170"/>
        <end position="350"/>
    </location>
</feature>
<proteinExistence type="predicted"/>
<dbReference type="InterPro" id="IPR012337">
    <property type="entry name" value="RNaseH-like_sf"/>
</dbReference>
<dbReference type="GO" id="GO:0003676">
    <property type="term" value="F:nucleic acid binding"/>
    <property type="evidence" value="ECO:0007669"/>
    <property type="project" value="InterPro"/>
</dbReference>
<keyword evidence="5" id="KW-1185">Reference proteome</keyword>
<accession>A0A8T7M3T1</accession>
<organism evidence="2 4">
    <name type="scientific">Candidatus Chlorohelix allophototropha</name>
    <dbReference type="NCBI Taxonomy" id="3003348"/>
    <lineage>
        <taxon>Bacteria</taxon>
        <taxon>Bacillati</taxon>
        <taxon>Chloroflexota</taxon>
        <taxon>Chloroflexia</taxon>
        <taxon>Candidatus Chloroheliales</taxon>
        <taxon>Candidatus Chloroheliaceae</taxon>
        <taxon>Candidatus Chlorohelix</taxon>
    </lineage>
</organism>
<reference evidence="3" key="2">
    <citation type="journal article" date="2024" name="Nature">
        <title>Anoxygenic phototroph of the Chloroflexota uses a type I reaction centre.</title>
        <authorList>
            <person name="Tsuji J.M."/>
            <person name="Shaw N.A."/>
            <person name="Nagashima S."/>
            <person name="Venkiteswaran J.J."/>
            <person name="Schiff S.L."/>
            <person name="Watanabe T."/>
            <person name="Fukui M."/>
            <person name="Hanada S."/>
            <person name="Tank M."/>
            <person name="Neufeld J.D."/>
        </authorList>
    </citation>
    <scope>NUCLEOTIDE SEQUENCE</scope>
    <source>
        <strain evidence="3">L227-S17</strain>
    </source>
</reference>
<dbReference type="Proteomes" id="UP001431572">
    <property type="component" value="Chromosome 1"/>
</dbReference>
<dbReference type="Proteomes" id="UP000521676">
    <property type="component" value="Unassembled WGS sequence"/>
</dbReference>
<dbReference type="InterPro" id="IPR001584">
    <property type="entry name" value="Integrase_cat-core"/>
</dbReference>
<evidence type="ECO:0000313" key="3">
    <source>
        <dbReference type="EMBL" id="WJW66108.1"/>
    </source>
</evidence>
<dbReference type="SUPFAM" id="SSF53098">
    <property type="entry name" value="Ribonuclease H-like"/>
    <property type="match status" value="1"/>
</dbReference>
<dbReference type="AlphaFoldDB" id="A0A8T7M3T1"/>
<dbReference type="PROSITE" id="PS50994">
    <property type="entry name" value="INTEGRASE"/>
    <property type="match status" value="1"/>
</dbReference>
<name>A0A8T7M3T1_9CHLR</name>
<gene>
    <name evidence="2" type="ORF">HXX08_12735</name>
    <name evidence="3" type="ORF">OZ401_001893</name>
</gene>
<dbReference type="Pfam" id="PF00665">
    <property type="entry name" value="rve"/>
    <property type="match status" value="1"/>
</dbReference>
<evidence type="ECO:0000313" key="2">
    <source>
        <dbReference type="EMBL" id="NWJ46738.1"/>
    </source>
</evidence>
<dbReference type="GO" id="GO:0015074">
    <property type="term" value="P:DNA integration"/>
    <property type="evidence" value="ECO:0007669"/>
    <property type="project" value="InterPro"/>
</dbReference>
<sequence length="383" mass="43279">MKSTMSYGSKRELLDRVAPRYREANLSQKSLILDEFIATTGYARKYAIRLLTQPQTDPTLTPLTRISRPRPPIYGPAVKDALTTAWAAANFICAKRLVPFLPELILALERHGHLTLTNSLRAQLLSISPATADRLLKAARQADQPHGISTTKAGKLLKHQVPIRTFAEWNEVKPGFLEIDLVAHCGNSAEGSYLYTLTLTDVATGWTECQALLQRSQHTVIQALDRVRLLLPFPILGIDSDNGSEFINNELIAYCEREKITFTRGRPYKKNDQCFVEQKNGAMVRQLIGYDRFEGEKSYRQLAEVYRATRLYVNFFQPSMKLPVKTRKGSSLYRKYDQAQTPFQRLGDAQILTAEAKNQLEEVARALDPVQLLAQLQTLQNAL</sequence>
<evidence type="ECO:0000313" key="5">
    <source>
        <dbReference type="Proteomes" id="UP001431572"/>
    </source>
</evidence>
<dbReference type="EMBL" id="JACATZ010000001">
    <property type="protein sequence ID" value="NWJ46738.1"/>
    <property type="molecule type" value="Genomic_DNA"/>
</dbReference>
<evidence type="ECO:0000313" key="4">
    <source>
        <dbReference type="Proteomes" id="UP000521676"/>
    </source>
</evidence>
<protein>
    <submittedName>
        <fullName evidence="3">DDE-type integrase/transposase/recombinase</fullName>
    </submittedName>
    <submittedName>
        <fullName evidence="2">Transposase family protein</fullName>
    </submittedName>
</protein>
<dbReference type="RefSeq" id="WP_341467987.1">
    <property type="nucleotide sequence ID" value="NZ_CP128399.1"/>
</dbReference>
<dbReference type="Gene3D" id="3.30.420.10">
    <property type="entry name" value="Ribonuclease H-like superfamily/Ribonuclease H"/>
    <property type="match status" value="1"/>
</dbReference>
<evidence type="ECO:0000259" key="1">
    <source>
        <dbReference type="PROSITE" id="PS50994"/>
    </source>
</evidence>